<evidence type="ECO:0000313" key="5">
    <source>
        <dbReference type="RefSeq" id="XP_065652639.1"/>
    </source>
</evidence>
<feature type="compositionally biased region" description="Basic and acidic residues" evidence="1">
    <location>
        <begin position="45"/>
        <end position="60"/>
    </location>
</feature>
<name>A0ABM4BTZ9_HYDVU</name>
<keyword evidence="3" id="KW-1185">Reference proteome</keyword>
<dbReference type="GeneID" id="136079893"/>
<dbReference type="RefSeq" id="XP_065652639.1">
    <property type="nucleotide sequence ID" value="XM_065796567.1"/>
</dbReference>
<proteinExistence type="predicted"/>
<feature type="region of interest" description="Disordered" evidence="1">
    <location>
        <begin position="264"/>
        <end position="293"/>
    </location>
</feature>
<feature type="transmembrane region" description="Helical" evidence="2">
    <location>
        <begin position="14"/>
        <end position="34"/>
    </location>
</feature>
<evidence type="ECO:0000313" key="4">
    <source>
        <dbReference type="RefSeq" id="XP_065652638.1"/>
    </source>
</evidence>
<evidence type="ECO:0000256" key="2">
    <source>
        <dbReference type="SAM" id="Phobius"/>
    </source>
</evidence>
<evidence type="ECO:0000313" key="3">
    <source>
        <dbReference type="Proteomes" id="UP001652625"/>
    </source>
</evidence>
<evidence type="ECO:0000256" key="1">
    <source>
        <dbReference type="SAM" id="MobiDB-lite"/>
    </source>
</evidence>
<keyword evidence="2" id="KW-0812">Transmembrane</keyword>
<dbReference type="RefSeq" id="XP_065652638.1">
    <property type="nucleotide sequence ID" value="XM_065796566.1"/>
</dbReference>
<dbReference type="Proteomes" id="UP001652625">
    <property type="component" value="Chromosome 04"/>
</dbReference>
<sequence length="583" mass="65629">MATNTIEQVKIERFGYFLLMTLVVLIFAIVACISSKKKKRWSSKNKSEDQTEAEEKKNPIYDRVNQASEFENVVLKNDSGIVAESYVHSEINSNYKSESIEAIETSSSGNDMYTTIKNVPQKVEIAYAVVPLHELAEKYCVINGDIVRKHDDSRLNKNSDQMNVPKLYEQVTVPVQDTVIENSGNSSYYASVSEKPKIEIKNEVQENSAGSSLYASCGPVLLTGNAPSLDNLINLNKKEEVLHRFSLPNNHNNHQLPFDIQTTHNKNQKKSKNKELNSPPKDQKIVNSPKEPRLSRVFRLSKKSHSSVEENVNNQPHHEVKIQRHSGELASEISQYSEKMHDFSVHQNQDHSLPPPLPSVDRLKHITEKKIRAKSKSNSISSTIDLSPKLQKHIANDDIQEDDKYSKVNEKMISIVKKDISFEISSETNHTNENSGQIINTEFHVQHPDSCQISNDHISESLSTNALLNNSENDIINRDVEESLKLKKDIALLYAVVVKSKKKERTNEFDALDSKETHSSVSTLDIKNGFSICCNESSHSDNNFGCGKGSSLVDSPYILCSDTVTLFPSEFSDPKLIDDGLIY</sequence>
<keyword evidence="2" id="KW-1133">Transmembrane helix</keyword>
<feature type="region of interest" description="Disordered" evidence="1">
    <location>
        <begin position="41"/>
        <end position="60"/>
    </location>
</feature>
<keyword evidence="2" id="KW-0472">Membrane</keyword>
<protein>
    <submittedName>
        <fullName evidence="4 5">Uncharacterized protein LOC136079893</fullName>
    </submittedName>
</protein>
<accession>A0ABM4BTZ9</accession>
<organism evidence="3 4">
    <name type="scientific">Hydra vulgaris</name>
    <name type="common">Hydra</name>
    <name type="synonym">Hydra attenuata</name>
    <dbReference type="NCBI Taxonomy" id="6087"/>
    <lineage>
        <taxon>Eukaryota</taxon>
        <taxon>Metazoa</taxon>
        <taxon>Cnidaria</taxon>
        <taxon>Hydrozoa</taxon>
        <taxon>Hydroidolina</taxon>
        <taxon>Anthoathecata</taxon>
        <taxon>Aplanulata</taxon>
        <taxon>Hydridae</taxon>
        <taxon>Hydra</taxon>
    </lineage>
</organism>
<gene>
    <name evidence="4 5" type="primary">LOC136079893</name>
</gene>
<reference evidence="4 5" key="1">
    <citation type="submission" date="2025-05" db="UniProtKB">
        <authorList>
            <consortium name="RefSeq"/>
        </authorList>
    </citation>
    <scope>IDENTIFICATION</scope>
</reference>